<keyword evidence="9 10" id="KW-0472">Membrane</keyword>
<comment type="subcellular location">
    <subcellularLocation>
        <location evidence="10">Cell inner membrane</location>
        <topology evidence="10">Multi-pass membrane protein</topology>
    </subcellularLocation>
</comment>
<keyword evidence="10" id="KW-0997">Cell inner membrane</keyword>
<evidence type="ECO:0000256" key="8">
    <source>
        <dbReference type="ARBA" id="ARBA00022989"/>
    </source>
</evidence>
<sequence precursor="true">MKLLVKDAPHIRSNDSVRKIMIDVLIALLPAVIGAAIFFGWYALFLCAIGAVVAELVEWFIVRVLRKQKDFMPDLSAAVTGLLLAMNLPPTAPWWLLLIGILVAISVAKQAFGGIGQNIFNPALVGRVFLLISFPTLMTRWINPVQFFSTTPWDAISSATPLGILKQQGFSKAISAFSYTDLFLGNIGGCIGETSTLLLIIGFLYLWYRGRVNPVIPASYIGTVFLFASVMYFVNPEKFGSPLFHILTGGLFLGALFMATDMVTSPMTLRGQAIFGLGCGITTMVIRYFAGYPEGVSLAILLMNAVTPLIDRAFKPRVFGEVKS</sequence>
<evidence type="ECO:0000256" key="7">
    <source>
        <dbReference type="ARBA" id="ARBA00022982"/>
    </source>
</evidence>
<feature type="transmembrane region" description="Helical" evidence="10">
    <location>
        <begin position="271"/>
        <end position="290"/>
    </location>
</feature>
<comment type="similarity">
    <text evidence="10">Belongs to the NqrB/RnfD family.</text>
</comment>
<protein>
    <recommendedName>
        <fullName evidence="10">Ion-translocating oxidoreductase complex subunit D</fullName>
        <ecNumber evidence="10">7.-.-.-</ecNumber>
    </recommendedName>
    <alternativeName>
        <fullName evidence="10">Rnf electron transport complex subunit D</fullName>
    </alternativeName>
</protein>
<dbReference type="EMBL" id="CP000812">
    <property type="protein sequence ID" value="ABV32857.1"/>
    <property type="molecule type" value="Genomic_DNA"/>
</dbReference>
<feature type="transmembrane region" description="Helical" evidence="10">
    <location>
        <begin position="20"/>
        <end position="37"/>
    </location>
</feature>
<dbReference type="KEGG" id="tle:Tlet_0287"/>
<keyword evidence="5 10" id="KW-0812">Transmembrane</keyword>
<evidence type="ECO:0000256" key="9">
    <source>
        <dbReference type="ARBA" id="ARBA00023136"/>
    </source>
</evidence>
<organism evidence="11 12">
    <name type="scientific">Pseudothermotoga lettingae (strain ATCC BAA-301 / DSM 14385 / NBRC 107922 / TMO)</name>
    <name type="common">Thermotoga lettingae</name>
    <dbReference type="NCBI Taxonomy" id="416591"/>
    <lineage>
        <taxon>Bacteria</taxon>
        <taxon>Thermotogati</taxon>
        <taxon>Thermotogota</taxon>
        <taxon>Thermotogae</taxon>
        <taxon>Thermotogales</taxon>
        <taxon>Thermotogaceae</taxon>
        <taxon>Pseudothermotoga</taxon>
    </lineage>
</organism>
<dbReference type="PANTHER" id="PTHR30578">
    <property type="entry name" value="ELECTRON TRANSPORT COMPLEX PROTEIN RNFD"/>
    <property type="match status" value="1"/>
</dbReference>
<dbReference type="OrthoDB" id="9776359at2"/>
<keyword evidence="6 10" id="KW-1278">Translocase</keyword>
<dbReference type="Pfam" id="PF03116">
    <property type="entry name" value="NQR2_RnfD_RnfE"/>
    <property type="match status" value="1"/>
</dbReference>
<name>A8F3X3_PSELT</name>
<proteinExistence type="inferred from homology"/>
<dbReference type="InterPro" id="IPR011303">
    <property type="entry name" value="RnfD_bac"/>
</dbReference>
<evidence type="ECO:0000313" key="11">
    <source>
        <dbReference type="EMBL" id="ABV32857.1"/>
    </source>
</evidence>
<keyword evidence="8 10" id="KW-1133">Transmembrane helix</keyword>
<dbReference type="AlphaFoldDB" id="A8F3X3"/>
<evidence type="ECO:0000256" key="5">
    <source>
        <dbReference type="ARBA" id="ARBA00022692"/>
    </source>
</evidence>
<dbReference type="HOGENOM" id="CLU_042020_1_0_0"/>
<feature type="modified residue" description="FMN phosphoryl threonine" evidence="10">
    <location>
        <position position="160"/>
    </location>
</feature>
<comment type="function">
    <text evidence="10">Part of a membrane-bound complex that couples electron transfer with translocation of ions across the membrane.</text>
</comment>
<dbReference type="PANTHER" id="PTHR30578:SF0">
    <property type="entry name" value="ION-TRANSLOCATING OXIDOREDUCTASE COMPLEX SUBUNIT D"/>
    <property type="match status" value="1"/>
</dbReference>
<keyword evidence="4 10" id="KW-0288">FMN</keyword>
<comment type="cofactor">
    <cofactor evidence="10">
        <name>FMN</name>
        <dbReference type="ChEBI" id="CHEBI:58210"/>
    </cofactor>
</comment>
<accession>A8F3X3</accession>
<feature type="transmembrane region" description="Helical" evidence="10">
    <location>
        <begin position="94"/>
        <end position="112"/>
    </location>
</feature>
<comment type="subunit">
    <text evidence="10">The complex is composed of six subunits: RnfA, RnfB, RnfC, RnfD, RnfE and RnfG.</text>
</comment>
<keyword evidence="12" id="KW-1185">Reference proteome</keyword>
<feature type="transmembrane region" description="Helical" evidence="10">
    <location>
        <begin position="240"/>
        <end position="259"/>
    </location>
</feature>
<keyword evidence="1 10" id="KW-0813">Transport</keyword>
<feature type="transmembrane region" description="Helical" evidence="10">
    <location>
        <begin position="43"/>
        <end position="62"/>
    </location>
</feature>
<evidence type="ECO:0000256" key="2">
    <source>
        <dbReference type="ARBA" id="ARBA00022553"/>
    </source>
</evidence>
<dbReference type="Proteomes" id="UP000002016">
    <property type="component" value="Chromosome"/>
</dbReference>
<evidence type="ECO:0000256" key="3">
    <source>
        <dbReference type="ARBA" id="ARBA00022630"/>
    </source>
</evidence>
<feature type="transmembrane region" description="Helical" evidence="10">
    <location>
        <begin position="183"/>
        <end position="208"/>
    </location>
</feature>
<evidence type="ECO:0000313" key="12">
    <source>
        <dbReference type="Proteomes" id="UP000002016"/>
    </source>
</evidence>
<keyword evidence="3 10" id="KW-0285">Flavoprotein</keyword>
<dbReference type="GO" id="GO:0005886">
    <property type="term" value="C:plasma membrane"/>
    <property type="evidence" value="ECO:0007669"/>
    <property type="project" value="UniProtKB-SubCell"/>
</dbReference>
<dbReference type="EC" id="7.-.-.-" evidence="10"/>
<evidence type="ECO:0000256" key="10">
    <source>
        <dbReference type="HAMAP-Rule" id="MF_00462"/>
    </source>
</evidence>
<dbReference type="STRING" id="416591.Tlet_0287"/>
<feature type="transmembrane region" description="Helical" evidence="10">
    <location>
        <begin position="124"/>
        <end position="142"/>
    </location>
</feature>
<dbReference type="GO" id="GO:0055085">
    <property type="term" value="P:transmembrane transport"/>
    <property type="evidence" value="ECO:0007669"/>
    <property type="project" value="InterPro"/>
</dbReference>
<dbReference type="HAMAP" id="MF_00462">
    <property type="entry name" value="RsxD_RnfD"/>
    <property type="match status" value="1"/>
</dbReference>
<dbReference type="InterPro" id="IPR004338">
    <property type="entry name" value="NqrB/RnfD"/>
</dbReference>
<keyword evidence="2 10" id="KW-0597">Phosphoprotein</keyword>
<reference evidence="11 12" key="1">
    <citation type="submission" date="2007-08" db="EMBL/GenBank/DDBJ databases">
        <title>Complete sequence of Thermotoga lettingae TMO.</title>
        <authorList>
            <consortium name="US DOE Joint Genome Institute"/>
            <person name="Copeland A."/>
            <person name="Lucas S."/>
            <person name="Lapidus A."/>
            <person name="Barry K."/>
            <person name="Glavina del Rio T."/>
            <person name="Dalin E."/>
            <person name="Tice H."/>
            <person name="Pitluck S."/>
            <person name="Foster B."/>
            <person name="Bruce D."/>
            <person name="Schmutz J."/>
            <person name="Larimer F."/>
            <person name="Land M."/>
            <person name="Hauser L."/>
            <person name="Kyrpides N."/>
            <person name="Mikhailova N."/>
            <person name="Nelson K."/>
            <person name="Gogarten J.P."/>
            <person name="Noll K."/>
            <person name="Richardson P."/>
        </authorList>
    </citation>
    <scope>NUCLEOTIDE SEQUENCE [LARGE SCALE GENOMIC DNA]</scope>
    <source>
        <strain evidence="12">ATCC BAA-301 / DSM 14385 / NBRC 107922 / TMO</strain>
    </source>
</reference>
<dbReference type="NCBIfam" id="TIGR01946">
    <property type="entry name" value="rnfD"/>
    <property type="match status" value="1"/>
</dbReference>
<feature type="transmembrane region" description="Helical" evidence="10">
    <location>
        <begin position="215"/>
        <end position="234"/>
    </location>
</feature>
<evidence type="ECO:0000256" key="6">
    <source>
        <dbReference type="ARBA" id="ARBA00022967"/>
    </source>
</evidence>
<dbReference type="GO" id="GO:0022900">
    <property type="term" value="P:electron transport chain"/>
    <property type="evidence" value="ECO:0007669"/>
    <property type="project" value="UniProtKB-UniRule"/>
</dbReference>
<keyword evidence="7 10" id="KW-0249">Electron transport</keyword>
<keyword evidence="10" id="KW-1003">Cell membrane</keyword>
<dbReference type="eggNOG" id="COG4658">
    <property type="taxonomic scope" value="Bacteria"/>
</dbReference>
<dbReference type="RefSeq" id="WP_012002338.1">
    <property type="nucleotide sequence ID" value="NC_009828.1"/>
</dbReference>
<gene>
    <name evidence="10" type="primary">rnfD</name>
    <name evidence="11" type="ordered locus">Tlet_0287</name>
</gene>
<evidence type="ECO:0000256" key="1">
    <source>
        <dbReference type="ARBA" id="ARBA00022448"/>
    </source>
</evidence>
<evidence type="ECO:0000256" key="4">
    <source>
        <dbReference type="ARBA" id="ARBA00022643"/>
    </source>
</evidence>
<reference evidence="11 12" key="2">
    <citation type="journal article" date="2009" name="Proc. Natl. Acad. Sci. U.S.A.">
        <title>On the chimeric nature, thermophilic origin, and phylogenetic placement of the Thermotogales.</title>
        <authorList>
            <person name="Zhaxybayeva O."/>
            <person name="Swithers K.S."/>
            <person name="Lapierre P."/>
            <person name="Fournier G.P."/>
            <person name="Bickhart D.M."/>
            <person name="DeBoy R.T."/>
            <person name="Nelson K.E."/>
            <person name="Nesbo C.L."/>
            <person name="Doolittle W.F."/>
            <person name="Gogarten J.P."/>
            <person name="Noll K.M."/>
        </authorList>
    </citation>
    <scope>NUCLEOTIDE SEQUENCE [LARGE SCALE GENOMIC DNA]</scope>
    <source>
        <strain evidence="12">ATCC BAA-301 / DSM 14385 / NBRC 107922 / TMO</strain>
    </source>
</reference>